<organism evidence="1">
    <name type="scientific">White spot syndrome virus</name>
    <dbReference type="NCBI Taxonomy" id="342409"/>
    <lineage>
        <taxon>Viruses</taxon>
        <taxon>Viruses incertae sedis</taxon>
        <taxon>Naldaviricetes</taxon>
        <taxon>Nimaviridae</taxon>
        <taxon>Whispovirus</taxon>
    </lineage>
</organism>
<evidence type="ECO:0000313" key="1">
    <source>
        <dbReference type="EMBL" id="ATU83748.1"/>
    </source>
</evidence>
<name>A0A2D3I5S7_9VIRU</name>
<accession>A0A2D3I5S7</accession>
<protein>
    <submittedName>
        <fullName evidence="1">ORF260</fullName>
    </submittedName>
</protein>
<reference evidence="1" key="1">
    <citation type="journal article" date="2018" name="Aquaculture">
        <title>Complete genome sequence of a white spot syndrome virus associated with a disease incursion in Australia.</title>
        <authorList>
            <person name="Oakey J."/>
            <person name="Smith C.S."/>
        </authorList>
    </citation>
    <scope>NUCLEOTIDE SEQUENCE [LARGE SCALE GENOMIC DNA]</scope>
    <source>
        <strain evidence="1">WSSV-AU</strain>
    </source>
</reference>
<proteinExistence type="predicted"/>
<sequence length="88" mass="9594">MSAGSSGYLFAPKTTIPHFPKIAASFLSSLFTRRFSFLVPDSSTTYVVFEVCTIWSNVSSETPSPMYILAYTFSPCVYASLGAGNNCR</sequence>
<dbReference type="EMBL" id="MF768985">
    <property type="protein sequence ID" value="ATU83748.1"/>
    <property type="molecule type" value="Genomic_DNA"/>
</dbReference>
<dbReference type="Proteomes" id="UP000267516">
    <property type="component" value="Segment"/>
</dbReference>